<dbReference type="InterPro" id="IPR036097">
    <property type="entry name" value="HisK_dim/P_sf"/>
</dbReference>
<evidence type="ECO:0000256" key="11">
    <source>
        <dbReference type="ARBA" id="ARBA00023012"/>
    </source>
</evidence>
<dbReference type="SUPFAM" id="SSF55785">
    <property type="entry name" value="PYP-like sensor domain (PAS domain)"/>
    <property type="match status" value="1"/>
</dbReference>
<dbReference type="SMART" id="SM00387">
    <property type="entry name" value="HATPase_c"/>
    <property type="match status" value="1"/>
</dbReference>
<evidence type="ECO:0000256" key="8">
    <source>
        <dbReference type="ARBA" id="ARBA00022777"/>
    </source>
</evidence>
<evidence type="ECO:0000256" key="10">
    <source>
        <dbReference type="ARBA" id="ARBA00022989"/>
    </source>
</evidence>
<dbReference type="EMBL" id="CP000786">
    <property type="protein sequence ID" value="ABZ99413.1"/>
    <property type="molecule type" value="Genomic_DNA"/>
</dbReference>
<comment type="catalytic activity">
    <reaction evidence="1">
        <text>ATP + protein L-histidine = ADP + protein N-phospho-L-histidine.</text>
        <dbReference type="EC" id="2.7.13.3"/>
    </reaction>
</comment>
<dbReference type="GO" id="GO:0016020">
    <property type="term" value="C:membrane"/>
    <property type="evidence" value="ECO:0007669"/>
    <property type="project" value="UniProtKB-SubCell"/>
</dbReference>
<dbReference type="OrthoDB" id="340007at2"/>
<keyword evidence="11" id="KW-0902">Two-component regulatory system</keyword>
<dbReference type="GO" id="GO:0000156">
    <property type="term" value="F:phosphorelay response regulator activity"/>
    <property type="evidence" value="ECO:0007669"/>
    <property type="project" value="TreeGrafter"/>
</dbReference>
<feature type="coiled-coil region" evidence="13">
    <location>
        <begin position="5"/>
        <end position="39"/>
    </location>
</feature>
<keyword evidence="18" id="KW-1185">Reference proteome</keyword>
<dbReference type="Gene3D" id="1.10.287.130">
    <property type="match status" value="1"/>
</dbReference>
<dbReference type="SMART" id="SM00388">
    <property type="entry name" value="HisKA"/>
    <property type="match status" value="1"/>
</dbReference>
<dbReference type="Pfam" id="PF02518">
    <property type="entry name" value="HATPase_c"/>
    <property type="match status" value="1"/>
</dbReference>
<dbReference type="InterPro" id="IPR035965">
    <property type="entry name" value="PAS-like_dom_sf"/>
</dbReference>
<dbReference type="InterPro" id="IPR003661">
    <property type="entry name" value="HisK_dim/P_dom"/>
</dbReference>
<protein>
    <recommendedName>
        <fullName evidence="3">histidine kinase</fullName>
        <ecNumber evidence="3">2.7.13.3</ecNumber>
    </recommendedName>
</protein>
<feature type="domain" description="PAC" evidence="16">
    <location>
        <begin position="116"/>
        <end position="168"/>
    </location>
</feature>
<keyword evidence="13" id="KW-0175">Coiled coil</keyword>
<dbReference type="BioCyc" id="LBIF456481:LEPBI_RS16410-MONOMER"/>
<dbReference type="InterPro" id="IPR003594">
    <property type="entry name" value="HATPase_dom"/>
</dbReference>
<dbReference type="CDD" id="cd00130">
    <property type="entry name" value="PAS"/>
    <property type="match status" value="1"/>
</dbReference>
<evidence type="ECO:0000256" key="1">
    <source>
        <dbReference type="ARBA" id="ARBA00000085"/>
    </source>
</evidence>
<dbReference type="EC" id="2.7.13.3" evidence="3"/>
<organism evidence="17 18">
    <name type="scientific">Leptospira biflexa serovar Patoc (strain Patoc 1 / ATCC 23582 / Paris)</name>
    <dbReference type="NCBI Taxonomy" id="456481"/>
    <lineage>
        <taxon>Bacteria</taxon>
        <taxon>Pseudomonadati</taxon>
        <taxon>Spirochaetota</taxon>
        <taxon>Spirochaetia</taxon>
        <taxon>Leptospirales</taxon>
        <taxon>Leptospiraceae</taxon>
        <taxon>Leptospira</taxon>
    </lineage>
</organism>
<dbReference type="InterPro" id="IPR036890">
    <property type="entry name" value="HATPase_C_sf"/>
</dbReference>
<dbReference type="CDD" id="cd00075">
    <property type="entry name" value="HATPase"/>
    <property type="match status" value="1"/>
</dbReference>
<dbReference type="InterPro" id="IPR005467">
    <property type="entry name" value="His_kinase_dom"/>
</dbReference>
<dbReference type="SUPFAM" id="SSF55874">
    <property type="entry name" value="ATPase domain of HSP90 chaperone/DNA topoisomerase II/histidine kinase"/>
    <property type="match status" value="1"/>
</dbReference>
<reference evidence="17 18" key="1">
    <citation type="journal article" date="2008" name="PLoS ONE">
        <title>Genome sequence of the saprophyte Leptospira biflexa provides insights into the evolution of Leptospira and the pathogenesis of leptospirosis.</title>
        <authorList>
            <person name="Picardeau M."/>
            <person name="Bulach D.M."/>
            <person name="Bouchier C."/>
            <person name="Zuerner R.L."/>
            <person name="Zidane N."/>
            <person name="Wilson P.J."/>
            <person name="Creno S."/>
            <person name="Kuczek E.S."/>
            <person name="Bommezzadri S."/>
            <person name="Davis J.C."/>
            <person name="McGrath A."/>
            <person name="Johnson M.J."/>
            <person name="Boursaux-Eude C."/>
            <person name="Seemann T."/>
            <person name="Rouy Z."/>
            <person name="Coppel R.L."/>
            <person name="Rood J.I."/>
            <person name="Lajus A."/>
            <person name="Davies J.K."/>
            <person name="Medigue C."/>
            <person name="Adler B."/>
        </authorList>
    </citation>
    <scope>NUCLEOTIDE SEQUENCE [LARGE SCALE GENOMIC DNA]</scope>
    <source>
        <strain evidence="18">Patoc 1 / ATCC 23582 / Paris</strain>
    </source>
</reference>
<comment type="subcellular location">
    <subcellularLocation>
        <location evidence="2">Membrane</location>
        <topology evidence="2">Multi-pass membrane protein</topology>
    </subcellularLocation>
</comment>
<evidence type="ECO:0000256" key="13">
    <source>
        <dbReference type="SAM" id="Coils"/>
    </source>
</evidence>
<keyword evidence="5" id="KW-0808">Transferase</keyword>
<accession>B0SRC1</accession>
<dbReference type="Gene3D" id="3.30.565.10">
    <property type="entry name" value="Histidine kinase-like ATPase, C-terminal domain"/>
    <property type="match status" value="1"/>
</dbReference>
<dbReference type="AlphaFoldDB" id="B0SRC1"/>
<evidence type="ECO:0000259" key="15">
    <source>
        <dbReference type="PROSITE" id="PS50112"/>
    </source>
</evidence>
<proteinExistence type="predicted"/>
<dbReference type="PANTHER" id="PTHR42878">
    <property type="entry name" value="TWO-COMPONENT HISTIDINE KINASE"/>
    <property type="match status" value="1"/>
</dbReference>
<dbReference type="InterPro" id="IPR001610">
    <property type="entry name" value="PAC"/>
</dbReference>
<dbReference type="HOGENOM" id="CLU_000445_89_2_12"/>
<dbReference type="InterPro" id="IPR000014">
    <property type="entry name" value="PAS"/>
</dbReference>
<dbReference type="GO" id="GO:0007234">
    <property type="term" value="P:osmosensory signaling via phosphorelay pathway"/>
    <property type="evidence" value="ECO:0007669"/>
    <property type="project" value="TreeGrafter"/>
</dbReference>
<evidence type="ECO:0000313" key="18">
    <source>
        <dbReference type="Proteomes" id="UP000001847"/>
    </source>
</evidence>
<evidence type="ECO:0000256" key="9">
    <source>
        <dbReference type="ARBA" id="ARBA00022840"/>
    </source>
</evidence>
<keyword evidence="8" id="KW-0418">Kinase</keyword>
<feature type="domain" description="Histidine kinase" evidence="14">
    <location>
        <begin position="186"/>
        <end position="411"/>
    </location>
</feature>
<evidence type="ECO:0000256" key="7">
    <source>
        <dbReference type="ARBA" id="ARBA00022741"/>
    </source>
</evidence>
<dbReference type="Pfam" id="PF00512">
    <property type="entry name" value="HisKA"/>
    <property type="match status" value="1"/>
</dbReference>
<gene>
    <name evidence="17" type="ordered locus">LEPBI_I3349</name>
</gene>
<keyword evidence="6" id="KW-0812">Transmembrane</keyword>
<dbReference type="GO" id="GO:0000155">
    <property type="term" value="F:phosphorelay sensor kinase activity"/>
    <property type="evidence" value="ECO:0007669"/>
    <property type="project" value="InterPro"/>
</dbReference>
<dbReference type="PROSITE" id="PS50112">
    <property type="entry name" value="PAS"/>
    <property type="match status" value="1"/>
</dbReference>
<evidence type="ECO:0000256" key="6">
    <source>
        <dbReference type="ARBA" id="ARBA00022692"/>
    </source>
</evidence>
<keyword evidence="9" id="KW-0067">ATP-binding</keyword>
<evidence type="ECO:0000256" key="2">
    <source>
        <dbReference type="ARBA" id="ARBA00004141"/>
    </source>
</evidence>
<evidence type="ECO:0000259" key="14">
    <source>
        <dbReference type="PROSITE" id="PS50109"/>
    </source>
</evidence>
<dbReference type="CDD" id="cd00082">
    <property type="entry name" value="HisKA"/>
    <property type="match status" value="1"/>
</dbReference>
<keyword evidence="10" id="KW-1133">Transmembrane helix</keyword>
<dbReference type="GO" id="GO:0005524">
    <property type="term" value="F:ATP binding"/>
    <property type="evidence" value="ECO:0007669"/>
    <property type="project" value="UniProtKB-KW"/>
</dbReference>
<dbReference type="PROSITE" id="PS50113">
    <property type="entry name" value="PAC"/>
    <property type="match status" value="1"/>
</dbReference>
<dbReference type="PRINTS" id="PR00344">
    <property type="entry name" value="BCTRLSENSOR"/>
</dbReference>
<dbReference type="STRING" id="456481.LEPBI_I3349"/>
<name>B0SRC1_LEPBP</name>
<evidence type="ECO:0000256" key="12">
    <source>
        <dbReference type="ARBA" id="ARBA00023136"/>
    </source>
</evidence>
<evidence type="ECO:0000256" key="4">
    <source>
        <dbReference type="ARBA" id="ARBA00022553"/>
    </source>
</evidence>
<keyword evidence="4" id="KW-0597">Phosphoprotein</keyword>
<dbReference type="Pfam" id="PF13426">
    <property type="entry name" value="PAS_9"/>
    <property type="match status" value="1"/>
</dbReference>
<dbReference type="PROSITE" id="PS50109">
    <property type="entry name" value="HIS_KIN"/>
    <property type="match status" value="1"/>
</dbReference>
<keyword evidence="7" id="KW-0547">Nucleotide-binding</keyword>
<evidence type="ECO:0000256" key="5">
    <source>
        <dbReference type="ARBA" id="ARBA00022679"/>
    </source>
</evidence>
<dbReference type="PANTHER" id="PTHR42878:SF7">
    <property type="entry name" value="SENSOR HISTIDINE KINASE GLRK"/>
    <property type="match status" value="1"/>
</dbReference>
<evidence type="ECO:0000256" key="3">
    <source>
        <dbReference type="ARBA" id="ARBA00012438"/>
    </source>
</evidence>
<evidence type="ECO:0000313" key="17">
    <source>
        <dbReference type="EMBL" id="ABZ99413.1"/>
    </source>
</evidence>
<dbReference type="InterPro" id="IPR004358">
    <property type="entry name" value="Sig_transdc_His_kin-like_C"/>
</dbReference>
<dbReference type="InterPro" id="IPR000700">
    <property type="entry name" value="PAS-assoc_C"/>
</dbReference>
<sequence>MSFPMTASQKSYEDLLLEIQRLEAENQALKQNQKNFQHHQTKISDLLQFTQFSIDTVSDSILWLDEKGKYVFVNNATCINYGYTKEELLSMTMFQVDPLFTKEIWEVHWNEILEKKSFTLETINKRKDGTPFPIEVTVNLVEYDGKKYNCAIVRDITEQKLNEAKLKQAAIRLEELNATKDKFFSIIAHDLRGPLGAHKDFTKLLIERFVSLSDEEREINLQIISESSEKLYSLMENLLHWASNQNGSIQFQPTQLKLYTLIQKTIEFLTLSIQKKQIQVLNLIPESLEIVADAFMVETIFRNLIANAIKYSETNQRIKIGWIQSESNDPSQNRSHRFYVKDEGVGMTKEQLLSLFRLERKYSTPGTAKETGTGLGLILSKDFVEQHQGNIWVESEPKHGTTFYIELGHITI</sequence>
<dbReference type="SUPFAM" id="SSF47384">
    <property type="entry name" value="Homodimeric domain of signal transducing histidine kinase"/>
    <property type="match status" value="1"/>
</dbReference>
<dbReference type="Gene3D" id="3.30.450.20">
    <property type="entry name" value="PAS domain"/>
    <property type="match status" value="1"/>
</dbReference>
<dbReference type="Proteomes" id="UP000001847">
    <property type="component" value="Chromosome I"/>
</dbReference>
<dbReference type="SMART" id="SM00086">
    <property type="entry name" value="PAC"/>
    <property type="match status" value="1"/>
</dbReference>
<dbReference type="GO" id="GO:0030295">
    <property type="term" value="F:protein kinase activator activity"/>
    <property type="evidence" value="ECO:0007669"/>
    <property type="project" value="TreeGrafter"/>
</dbReference>
<evidence type="ECO:0000259" key="16">
    <source>
        <dbReference type="PROSITE" id="PS50113"/>
    </source>
</evidence>
<feature type="domain" description="PAS" evidence="15">
    <location>
        <begin position="54"/>
        <end position="94"/>
    </location>
</feature>
<dbReference type="InterPro" id="IPR050351">
    <property type="entry name" value="BphY/WalK/GraS-like"/>
</dbReference>
<keyword evidence="12" id="KW-0472">Membrane</keyword>
<dbReference type="NCBIfam" id="TIGR00229">
    <property type="entry name" value="sensory_box"/>
    <property type="match status" value="1"/>
</dbReference>
<dbReference type="KEGG" id="lbi:LEPBI_I3349"/>